<dbReference type="RefSeq" id="WP_409357740.1">
    <property type="nucleotide sequence ID" value="NZ_JBJXVJ010000004.1"/>
</dbReference>
<name>A0ABW9K6F6_9FLAO</name>
<accession>A0ABW9K6F6</accession>
<dbReference type="InterPro" id="IPR005901">
    <property type="entry name" value="GLPGLI"/>
</dbReference>
<gene>
    <name evidence="1" type="ORF">ACKW6Q_18225</name>
</gene>
<reference evidence="1 2" key="1">
    <citation type="submission" date="2024-12" db="EMBL/GenBank/DDBJ databases">
        <title>Draft genome sequence of Chryseobacterium kwangjuense AG447.</title>
        <authorList>
            <person name="Cheptsov V.S."/>
            <person name="Belov A."/>
            <person name="Zavarzina A.G."/>
        </authorList>
    </citation>
    <scope>NUCLEOTIDE SEQUENCE [LARGE SCALE GENOMIC DNA]</scope>
    <source>
        <strain evidence="1 2">AG447</strain>
    </source>
</reference>
<dbReference type="EMBL" id="JBJXVJ010000004">
    <property type="protein sequence ID" value="MFN1218908.1"/>
    <property type="molecule type" value="Genomic_DNA"/>
</dbReference>
<keyword evidence="2" id="KW-1185">Reference proteome</keyword>
<organism evidence="1 2">
    <name type="scientific">Chryseobacterium kwangjuense</name>
    <dbReference type="NCBI Taxonomy" id="267125"/>
    <lineage>
        <taxon>Bacteria</taxon>
        <taxon>Pseudomonadati</taxon>
        <taxon>Bacteroidota</taxon>
        <taxon>Flavobacteriia</taxon>
        <taxon>Flavobacteriales</taxon>
        <taxon>Weeksellaceae</taxon>
        <taxon>Chryseobacterium group</taxon>
        <taxon>Chryseobacterium</taxon>
    </lineage>
</organism>
<dbReference type="Pfam" id="PF09697">
    <property type="entry name" value="Porph_ging"/>
    <property type="match status" value="1"/>
</dbReference>
<protein>
    <submittedName>
        <fullName evidence="1">GLPGLI family protein</fullName>
    </submittedName>
</protein>
<sequence length="275" mass="31953">MYKLLFLLVASLVSAQNYRFVYEYKMKPDTGKKDSLVTDYMNLDTDGKKSYFYNAVKYERDSAYHVDKSYPALLKGKHYDRNLSYIIEKDYAKKTINFYNKFKNANLVIIDHEAPKWTIANEFNKIGGMNCQKAVAEYKGRTWEAWFSKDFPVSDGPYKFSGLPGLVVMIKDAENDHAFHLIQIKKIKTVTAFIPKKNKQMTNTEYRKIMKDYRFSAGEDIAGMNIDSKAGRMEIQLKDGYAAQFDYNELKKSIAKMDDVIADKLRLTNNPVERE</sequence>
<dbReference type="Proteomes" id="UP001634154">
    <property type="component" value="Unassembled WGS sequence"/>
</dbReference>
<evidence type="ECO:0000313" key="2">
    <source>
        <dbReference type="Proteomes" id="UP001634154"/>
    </source>
</evidence>
<comment type="caution">
    <text evidence="1">The sequence shown here is derived from an EMBL/GenBank/DDBJ whole genome shotgun (WGS) entry which is preliminary data.</text>
</comment>
<evidence type="ECO:0000313" key="1">
    <source>
        <dbReference type="EMBL" id="MFN1218908.1"/>
    </source>
</evidence>
<proteinExistence type="predicted"/>
<dbReference type="NCBIfam" id="TIGR01200">
    <property type="entry name" value="GLPGLI"/>
    <property type="match status" value="1"/>
</dbReference>